<protein>
    <submittedName>
        <fullName evidence="1">Uncharacterized protein</fullName>
    </submittedName>
</protein>
<sequence length="558" mass="60310">MNDFSGVAVACMHLSERHVEGLACGVLLAPHGWALRVHHDISGASSLNVAHFESLDRLGDSLYVAESFLPRRAVPVRECGSATPSGQLAALLAEEMQTGNVLIGSTWEVECELTSKASSRCSYPCQLAVVLRGYTLLVSVFLCTSAGSSRQLRESFAEIVAHLKDRYNCILNQERENSGEPLNSSVSALYTRRGNSVIEIDTSSVFRVKWKPPHNESSRLLYDVAADLGLVSEDLHVALLTPIAAVEIIAVLLPLKPGVCLMHHCSIKNVWNQRIQTSSWFSVQTKSINGLTCLCETTEPGVSHRPPPCSAFYRLSRKGGKTGNVLAWVTEPRLGSDSCVVLLATVSEEQDGGSHAESELHDDLCVWLQCNVRIGVSTVASWSALCMAENAGFLFRQANLVMQLSSVSAVHANTCITPTASLASGMEFSATCGSITILAGVDGAVQRQATVALLNEYRCAEDYVDFIVTEFTYDTPPGHDPAAVWRRTKKLLPSGEGAECTLWIRLGNNGVVCYLVRECGLGRLLLVQACLLDGQELVGNVAEQWESWLIGVGFAAVA</sequence>
<gene>
    <name evidence="1" type="ORF">TVY486_0800890</name>
</gene>
<organism evidence="1">
    <name type="scientific">Trypanosoma vivax (strain Y486)</name>
    <dbReference type="NCBI Taxonomy" id="1055687"/>
    <lineage>
        <taxon>Eukaryota</taxon>
        <taxon>Discoba</taxon>
        <taxon>Euglenozoa</taxon>
        <taxon>Kinetoplastea</taxon>
        <taxon>Metakinetoplastina</taxon>
        <taxon>Trypanosomatida</taxon>
        <taxon>Trypanosomatidae</taxon>
        <taxon>Trypanosoma</taxon>
        <taxon>Duttonella</taxon>
    </lineage>
</organism>
<dbReference type="AlphaFoldDB" id="G0U083"/>
<name>G0U083_TRYVY</name>
<dbReference type="EMBL" id="HE573024">
    <property type="protein sequence ID" value="CCC49481.1"/>
    <property type="molecule type" value="Genomic_DNA"/>
</dbReference>
<reference evidence="1" key="1">
    <citation type="journal article" date="2012" name="Proc. Natl. Acad. Sci. U.S.A.">
        <title>Antigenic diversity is generated by distinct evolutionary mechanisms in African trypanosome species.</title>
        <authorList>
            <person name="Jackson A.P."/>
            <person name="Berry A."/>
            <person name="Aslett M."/>
            <person name="Allison H.C."/>
            <person name="Burton P."/>
            <person name="Vavrova-Anderson J."/>
            <person name="Brown R."/>
            <person name="Browne H."/>
            <person name="Corton N."/>
            <person name="Hauser H."/>
            <person name="Gamble J."/>
            <person name="Gilderthorp R."/>
            <person name="Marcello L."/>
            <person name="McQuillan J."/>
            <person name="Otto T.D."/>
            <person name="Quail M.A."/>
            <person name="Sanders M.J."/>
            <person name="van Tonder A."/>
            <person name="Ginger M.L."/>
            <person name="Field M.C."/>
            <person name="Barry J.D."/>
            <person name="Hertz-Fowler C."/>
            <person name="Berriman M."/>
        </authorList>
    </citation>
    <scope>NUCLEOTIDE SEQUENCE</scope>
    <source>
        <strain evidence="1">Y486</strain>
    </source>
</reference>
<proteinExistence type="predicted"/>
<evidence type="ECO:0000313" key="1">
    <source>
        <dbReference type="EMBL" id="CCC49481.1"/>
    </source>
</evidence>
<accession>G0U083</accession>
<dbReference type="OMA" id="HANTCIT"/>
<dbReference type="VEuPathDB" id="TriTrypDB:TvY486_0800890"/>